<accession>A0ABR0SPA5</accession>
<organism evidence="2 3">
    <name type="scientific">Cladobotryum mycophilum</name>
    <dbReference type="NCBI Taxonomy" id="491253"/>
    <lineage>
        <taxon>Eukaryota</taxon>
        <taxon>Fungi</taxon>
        <taxon>Dikarya</taxon>
        <taxon>Ascomycota</taxon>
        <taxon>Pezizomycotina</taxon>
        <taxon>Sordariomycetes</taxon>
        <taxon>Hypocreomycetidae</taxon>
        <taxon>Hypocreales</taxon>
        <taxon>Hypocreaceae</taxon>
        <taxon>Cladobotryum</taxon>
    </lineage>
</organism>
<sequence>MKASVAFPLIIISLAAAAPLNPDFSARGLLNGLLNSIPLVGPVLGDVLGDLPIVGGLLKRQSSDSGHGEPLNINLPARGLLDPVLEHLPVVGALTPILDNLPIVGAILKERSPDSVVEGCDLSQAEEWLAQLQKLAPTTDPADAAILASLMNNLIRCGYGALLRNLLSGGSGSNPPPPRTDSQQ</sequence>
<feature type="chain" id="PRO_5045908593" evidence="1">
    <location>
        <begin position="18"/>
        <end position="184"/>
    </location>
</feature>
<feature type="signal peptide" evidence="1">
    <location>
        <begin position="1"/>
        <end position="17"/>
    </location>
</feature>
<protein>
    <submittedName>
        <fullName evidence="2">Uncharacterized protein</fullName>
    </submittedName>
</protein>
<name>A0ABR0SPA5_9HYPO</name>
<comment type="caution">
    <text evidence="2">The sequence shown here is derived from an EMBL/GenBank/DDBJ whole genome shotgun (WGS) entry which is preliminary data.</text>
</comment>
<dbReference type="EMBL" id="JAVFKD010000012">
    <property type="protein sequence ID" value="KAK5993874.1"/>
    <property type="molecule type" value="Genomic_DNA"/>
</dbReference>
<evidence type="ECO:0000256" key="1">
    <source>
        <dbReference type="SAM" id="SignalP"/>
    </source>
</evidence>
<evidence type="ECO:0000313" key="3">
    <source>
        <dbReference type="Proteomes" id="UP001338125"/>
    </source>
</evidence>
<keyword evidence="3" id="KW-1185">Reference proteome</keyword>
<reference evidence="2 3" key="1">
    <citation type="submission" date="2024-01" db="EMBL/GenBank/DDBJ databases">
        <title>Complete genome of Cladobotryum mycophilum ATHUM6906.</title>
        <authorList>
            <person name="Christinaki A.C."/>
            <person name="Myridakis A.I."/>
            <person name="Kouvelis V.N."/>
        </authorList>
    </citation>
    <scope>NUCLEOTIDE SEQUENCE [LARGE SCALE GENOMIC DNA]</scope>
    <source>
        <strain evidence="2 3">ATHUM6906</strain>
    </source>
</reference>
<proteinExistence type="predicted"/>
<keyword evidence="1" id="KW-0732">Signal</keyword>
<gene>
    <name evidence="2" type="ORF">PT974_07311</name>
</gene>
<dbReference type="Proteomes" id="UP001338125">
    <property type="component" value="Unassembled WGS sequence"/>
</dbReference>
<evidence type="ECO:0000313" key="2">
    <source>
        <dbReference type="EMBL" id="KAK5993874.1"/>
    </source>
</evidence>